<dbReference type="Proteomes" id="UP000054532">
    <property type="component" value="Unassembled WGS sequence"/>
</dbReference>
<accession>W2MYY1</accession>
<evidence type="ECO:0000256" key="1">
    <source>
        <dbReference type="SAM" id="MobiDB-lite"/>
    </source>
</evidence>
<name>W2MYY1_PHYNI</name>
<feature type="compositionally biased region" description="Basic and acidic residues" evidence="1">
    <location>
        <begin position="103"/>
        <end position="112"/>
    </location>
</feature>
<sequence length="244" mass="26561">MARIRRSRLEKPAVPVAAAHDIDFGHLWRQLRAAGWKSKRSRGLQTEWSYSSPNNAHVLMGEKSVVEYAFKTGLLEEADTDTQVREEGGGELDQARVANSDEEQQHEGEDIVRPSQIDTSVHLSQNTIDHMFGPPSGDDIELSQTAPSRAFNLSTGDLEDGGARDAAAGLHLLSEASGLESEGDMDLDEAAVSEPRRRTRTPFPSKDDVNVLLDGEKPSDYENYSSGDSGDDGMSDGAAIPEPR</sequence>
<feature type="compositionally biased region" description="Basic and acidic residues" evidence="1">
    <location>
        <begin position="205"/>
        <end position="220"/>
    </location>
</feature>
<feature type="region of interest" description="Disordered" evidence="1">
    <location>
        <begin position="175"/>
        <end position="244"/>
    </location>
</feature>
<dbReference type="EMBL" id="KI694061">
    <property type="protein sequence ID" value="ETM41495.1"/>
    <property type="molecule type" value="Genomic_DNA"/>
</dbReference>
<feature type="compositionally biased region" description="Acidic residues" evidence="1">
    <location>
        <begin position="181"/>
        <end position="191"/>
    </location>
</feature>
<dbReference type="AlphaFoldDB" id="W2MYY1"/>
<gene>
    <name evidence="2" type="ORF">L914_12734</name>
</gene>
<proteinExistence type="predicted"/>
<protein>
    <submittedName>
        <fullName evidence="2">Uncharacterized protein</fullName>
    </submittedName>
</protein>
<dbReference type="VEuPathDB" id="FungiDB:PPTG_21254"/>
<evidence type="ECO:0000313" key="2">
    <source>
        <dbReference type="EMBL" id="ETM41495.1"/>
    </source>
</evidence>
<feature type="region of interest" description="Disordered" evidence="1">
    <location>
        <begin position="79"/>
        <end position="117"/>
    </location>
</feature>
<organism evidence="2">
    <name type="scientific">Phytophthora nicotianae</name>
    <name type="common">Potato buckeye rot agent</name>
    <name type="synonym">Phytophthora parasitica</name>
    <dbReference type="NCBI Taxonomy" id="4792"/>
    <lineage>
        <taxon>Eukaryota</taxon>
        <taxon>Sar</taxon>
        <taxon>Stramenopiles</taxon>
        <taxon>Oomycota</taxon>
        <taxon>Peronosporomycetes</taxon>
        <taxon>Peronosporales</taxon>
        <taxon>Peronosporaceae</taxon>
        <taxon>Phytophthora</taxon>
    </lineage>
</organism>
<reference evidence="2" key="1">
    <citation type="submission" date="2013-11" db="EMBL/GenBank/DDBJ databases">
        <title>The Genome Sequence of Phytophthora parasitica IAC_01/95.</title>
        <authorList>
            <consortium name="The Broad Institute Genomics Platform"/>
            <person name="Russ C."/>
            <person name="Tyler B."/>
            <person name="Panabieres F."/>
            <person name="Shan W."/>
            <person name="Tripathy S."/>
            <person name="Grunwald N."/>
            <person name="Machado M."/>
            <person name="Johnson C.S."/>
            <person name="Arredondo F."/>
            <person name="Hong C."/>
            <person name="Coffey M."/>
            <person name="Young S.K."/>
            <person name="Zeng Q."/>
            <person name="Gargeya S."/>
            <person name="Fitzgerald M."/>
            <person name="Abouelleil A."/>
            <person name="Alvarado L."/>
            <person name="Chapman S.B."/>
            <person name="Gainer-Dewar J."/>
            <person name="Goldberg J."/>
            <person name="Griggs A."/>
            <person name="Gujja S."/>
            <person name="Hansen M."/>
            <person name="Howarth C."/>
            <person name="Imamovic A."/>
            <person name="Ireland A."/>
            <person name="Larimer J."/>
            <person name="McCowan C."/>
            <person name="Murphy C."/>
            <person name="Pearson M."/>
            <person name="Poon T.W."/>
            <person name="Priest M."/>
            <person name="Roberts A."/>
            <person name="Saif S."/>
            <person name="Shea T."/>
            <person name="Sykes S."/>
            <person name="Wortman J."/>
            <person name="Nusbaum C."/>
            <person name="Birren B."/>
        </authorList>
    </citation>
    <scope>NUCLEOTIDE SEQUENCE [LARGE SCALE GENOMIC DNA]</scope>
    <source>
        <strain evidence="2">IAC_01/95</strain>
    </source>
</reference>